<evidence type="ECO:0000313" key="1">
    <source>
        <dbReference type="EMBL" id="MBK7414427.1"/>
    </source>
</evidence>
<accession>A0A935JVC7</accession>
<dbReference type="AlphaFoldDB" id="A0A935JVC7"/>
<evidence type="ECO:0000313" key="2">
    <source>
        <dbReference type="Proteomes" id="UP000739411"/>
    </source>
</evidence>
<reference evidence="1 2" key="1">
    <citation type="submission" date="2020-10" db="EMBL/GenBank/DDBJ databases">
        <title>Connecting structure to function with the recovery of over 1000 high-quality activated sludge metagenome-assembled genomes encoding full-length rRNA genes using long-read sequencing.</title>
        <authorList>
            <person name="Singleton C.M."/>
            <person name="Petriglieri F."/>
            <person name="Kristensen J.M."/>
            <person name="Kirkegaard R.H."/>
            <person name="Michaelsen T.Y."/>
            <person name="Andersen M.H."/>
            <person name="Karst S.M."/>
            <person name="Dueholm M.S."/>
            <person name="Nielsen P.H."/>
            <person name="Albertsen M."/>
        </authorList>
    </citation>
    <scope>NUCLEOTIDE SEQUENCE [LARGE SCALE GENOMIC DNA]</scope>
    <source>
        <strain evidence="1">EsbW_18-Q3-R4-48_BATAC.463</strain>
    </source>
</reference>
<comment type="caution">
    <text evidence="1">The sequence shown here is derived from an EMBL/GenBank/DDBJ whole genome shotgun (WGS) entry which is preliminary data.</text>
</comment>
<gene>
    <name evidence="1" type="ORF">IPJ38_04205</name>
</gene>
<sequence>MNIQEREQLTQFLQQLKGAQVGAKDAEAERLIQETCRQQADASYLLVQRSMLLGQALRQRRLKLPGCNKRWIRHALAATVFSEATPGATRPLHLQLAYKGLLDWRLSHQFPRLP</sequence>
<protein>
    <submittedName>
        <fullName evidence="1">DUF2076 family protein</fullName>
    </submittedName>
</protein>
<dbReference type="Proteomes" id="UP000739411">
    <property type="component" value="Unassembled WGS sequence"/>
</dbReference>
<dbReference type="EMBL" id="JADJMS010000009">
    <property type="protein sequence ID" value="MBK7414427.1"/>
    <property type="molecule type" value="Genomic_DNA"/>
</dbReference>
<dbReference type="InterPro" id="IPR018648">
    <property type="entry name" value="DUF2076"/>
</dbReference>
<dbReference type="Pfam" id="PF09849">
    <property type="entry name" value="DUF2076"/>
    <property type="match status" value="1"/>
</dbReference>
<name>A0A935JVC7_9RHOO</name>
<proteinExistence type="predicted"/>
<organism evidence="1 2">
    <name type="scientific">Candidatus Dechloromonas phosphorivorans</name>
    <dbReference type="NCBI Taxonomy" id="2899244"/>
    <lineage>
        <taxon>Bacteria</taxon>
        <taxon>Pseudomonadati</taxon>
        <taxon>Pseudomonadota</taxon>
        <taxon>Betaproteobacteria</taxon>
        <taxon>Rhodocyclales</taxon>
        <taxon>Azonexaceae</taxon>
        <taxon>Dechloromonas</taxon>
    </lineage>
</organism>